<dbReference type="Proteomes" id="UP000765845">
    <property type="component" value="Unassembled WGS sequence"/>
</dbReference>
<dbReference type="InterPro" id="IPR018641">
    <property type="entry name" value="Trfase_1_rSAM/seldom-assoc"/>
</dbReference>
<evidence type="ECO:0000313" key="2">
    <source>
        <dbReference type="Proteomes" id="UP000765845"/>
    </source>
</evidence>
<proteinExistence type="predicted"/>
<dbReference type="PANTHER" id="PTHR36529:SF1">
    <property type="entry name" value="GLYCOSYLTRANSFERASE"/>
    <property type="match status" value="1"/>
</dbReference>
<name>A0ABX1GF15_9GAMM</name>
<evidence type="ECO:0000313" key="1">
    <source>
        <dbReference type="EMBL" id="NKI17751.1"/>
    </source>
</evidence>
<dbReference type="SUPFAM" id="SSF53448">
    <property type="entry name" value="Nucleotide-diphospho-sugar transferases"/>
    <property type="match status" value="1"/>
</dbReference>
<protein>
    <submittedName>
        <fullName evidence="1">Glycosyltransferase</fullName>
    </submittedName>
</protein>
<dbReference type="Gene3D" id="3.90.550.10">
    <property type="entry name" value="Spore Coat Polysaccharide Biosynthesis Protein SpsA, Chain A"/>
    <property type="match status" value="1"/>
</dbReference>
<reference evidence="1 2" key="1">
    <citation type="submission" date="2020-04" db="EMBL/GenBank/DDBJ databases">
        <authorList>
            <person name="Yoon J."/>
        </authorList>
    </citation>
    <scope>NUCLEOTIDE SEQUENCE [LARGE SCALE GENOMIC DNA]</scope>
    <source>
        <strain evidence="1 2">KMU-166</strain>
    </source>
</reference>
<gene>
    <name evidence="1" type="ORF">HCU74_09985</name>
</gene>
<dbReference type="RefSeq" id="WP_168450292.1">
    <property type="nucleotide sequence ID" value="NZ_JAAWWK010000003.1"/>
</dbReference>
<dbReference type="InterPro" id="IPR029044">
    <property type="entry name" value="Nucleotide-diphossugar_trans"/>
</dbReference>
<dbReference type="PANTHER" id="PTHR36529">
    <property type="entry name" value="SLL1095 PROTEIN"/>
    <property type="match status" value="1"/>
</dbReference>
<accession>A0ABX1GF15</accession>
<keyword evidence="2" id="KW-1185">Reference proteome</keyword>
<dbReference type="NCBIfam" id="TIGR04282">
    <property type="entry name" value="glyco_like_cofC"/>
    <property type="match status" value="1"/>
</dbReference>
<comment type="caution">
    <text evidence="1">The sequence shown here is derived from an EMBL/GenBank/DDBJ whole genome shotgun (WGS) entry which is preliminary data.</text>
</comment>
<dbReference type="EMBL" id="JAAWWK010000003">
    <property type="protein sequence ID" value="NKI17751.1"/>
    <property type="molecule type" value="Genomic_DNA"/>
</dbReference>
<organism evidence="1 2">
    <name type="scientific">Spongiibacter thalassae</name>
    <dbReference type="NCBI Taxonomy" id="2721624"/>
    <lineage>
        <taxon>Bacteria</taxon>
        <taxon>Pseudomonadati</taxon>
        <taxon>Pseudomonadota</taxon>
        <taxon>Gammaproteobacteria</taxon>
        <taxon>Cellvibrionales</taxon>
        <taxon>Spongiibacteraceae</taxon>
        <taxon>Spongiibacter</taxon>
    </lineage>
</organism>
<dbReference type="Pfam" id="PF09837">
    <property type="entry name" value="DUF2064"/>
    <property type="match status" value="1"/>
</dbReference>
<sequence>MPRPEPDSPLSCALCVMAKAPLPGLAKTRLAPVLGSTGAAEFAKHLVLHTQEICRQLAGEIDTQWCLSPEPYDPSWRASGLVFTVSRGQGDGDLGQRMGRIARDILEGYDAVMLIGCDCPSLSPDHLRQAVAALQQYDSVMIPALDGGYVLLGLRKYTAEVFRDINWGSEHVAAQTRTALHKAGLEWVELPPLRDIDDAGDLPHLPESLIQQLPPAQQQTIQRLESKGG</sequence>